<keyword evidence="6" id="KW-0812">Transmembrane</keyword>
<protein>
    <recommendedName>
        <fullName evidence="11">Chemotaxis protein</fullName>
    </recommendedName>
</protein>
<dbReference type="InterPro" id="IPR051310">
    <property type="entry name" value="MCP_chemotaxis"/>
</dbReference>
<dbReference type="Proteomes" id="UP000094969">
    <property type="component" value="Chromosome"/>
</dbReference>
<feature type="domain" description="Methyl-accepting transducer" evidence="7">
    <location>
        <begin position="533"/>
        <end position="762"/>
    </location>
</feature>
<dbReference type="FunFam" id="1.10.287.950:FF:000001">
    <property type="entry name" value="Methyl-accepting chemotaxis sensory transducer"/>
    <property type="match status" value="1"/>
</dbReference>
<name>A0A1D7TW77_9HYPH</name>
<feature type="domain" description="HAMP" evidence="8">
    <location>
        <begin position="360"/>
        <end position="413"/>
    </location>
</feature>
<dbReference type="SMART" id="SM00283">
    <property type="entry name" value="MA"/>
    <property type="match status" value="1"/>
</dbReference>
<dbReference type="Pfam" id="PF00015">
    <property type="entry name" value="MCPsignal"/>
    <property type="match status" value="1"/>
</dbReference>
<keyword evidence="2" id="KW-0488">Methylation</keyword>
<evidence type="ECO:0000256" key="3">
    <source>
        <dbReference type="ARBA" id="ARBA00029447"/>
    </source>
</evidence>
<proteinExistence type="inferred from homology"/>
<comment type="similarity">
    <text evidence="3">Belongs to the methyl-accepting chemotaxis (MCP) protein family.</text>
</comment>
<feature type="compositionally biased region" description="Low complexity" evidence="5">
    <location>
        <begin position="820"/>
        <end position="830"/>
    </location>
</feature>
<evidence type="ECO:0000256" key="1">
    <source>
        <dbReference type="ARBA" id="ARBA00004370"/>
    </source>
</evidence>
<dbReference type="SMART" id="SM00304">
    <property type="entry name" value="HAMP"/>
    <property type="match status" value="2"/>
</dbReference>
<keyword evidence="10" id="KW-1185">Reference proteome</keyword>
<dbReference type="EMBL" id="CP017147">
    <property type="protein sequence ID" value="AOO79351.1"/>
    <property type="molecule type" value="Genomic_DNA"/>
</dbReference>
<dbReference type="GO" id="GO:0005886">
    <property type="term" value="C:plasma membrane"/>
    <property type="evidence" value="ECO:0007669"/>
    <property type="project" value="TreeGrafter"/>
</dbReference>
<evidence type="ECO:0008006" key="11">
    <source>
        <dbReference type="Google" id="ProtNLM"/>
    </source>
</evidence>
<dbReference type="PROSITE" id="PS50111">
    <property type="entry name" value="CHEMOTAXIS_TRANSDUC_2"/>
    <property type="match status" value="1"/>
</dbReference>
<dbReference type="SUPFAM" id="SSF58104">
    <property type="entry name" value="Methyl-accepting chemotaxis protein (MCP) signaling domain"/>
    <property type="match status" value="1"/>
</dbReference>
<reference evidence="9 10" key="1">
    <citation type="journal article" date="2015" name="Antonie Van Leeuwenhoek">
        <title>Bosea vaviloviae sp. nov., a new species of slow-growing rhizobia isolated from nodules of the relict species Vavilovia formosa (Stev.) Fed.</title>
        <authorList>
            <person name="Safronova V.I."/>
            <person name="Kuznetsova I.G."/>
            <person name="Sazanova A.L."/>
            <person name="Kimeklis A.K."/>
            <person name="Belimov A.A."/>
            <person name="Andronov E.E."/>
            <person name="Pinaev A.G."/>
            <person name="Chizhevskaya E.P."/>
            <person name="Pukhaev A.R."/>
            <person name="Popov K.P."/>
            <person name="Willems A."/>
            <person name="Tikhonovich I.A."/>
        </authorList>
    </citation>
    <scope>NUCLEOTIDE SEQUENCE [LARGE SCALE GENOMIC DNA]</scope>
    <source>
        <strain evidence="9 10">Vaf18</strain>
    </source>
</reference>
<dbReference type="InterPro" id="IPR003660">
    <property type="entry name" value="HAMP_dom"/>
</dbReference>
<dbReference type="AlphaFoldDB" id="A0A1D7TW77"/>
<dbReference type="GO" id="GO:0007165">
    <property type="term" value="P:signal transduction"/>
    <property type="evidence" value="ECO:0007669"/>
    <property type="project" value="UniProtKB-KW"/>
</dbReference>
<keyword evidence="4" id="KW-0807">Transducer</keyword>
<dbReference type="PANTHER" id="PTHR43531:SF14">
    <property type="entry name" value="METHYL-ACCEPTING CHEMOTAXIS PROTEIN I-RELATED"/>
    <property type="match status" value="1"/>
</dbReference>
<dbReference type="KEGG" id="bvv:BHK69_01510"/>
<accession>A0A1D7TW77</accession>
<dbReference type="PANTHER" id="PTHR43531">
    <property type="entry name" value="PROTEIN ICFG"/>
    <property type="match status" value="1"/>
</dbReference>
<evidence type="ECO:0000313" key="10">
    <source>
        <dbReference type="Proteomes" id="UP000094969"/>
    </source>
</evidence>
<feature type="domain" description="HAMP" evidence="8">
    <location>
        <begin position="484"/>
        <end position="528"/>
    </location>
</feature>
<dbReference type="Gene3D" id="6.10.340.10">
    <property type="match status" value="1"/>
</dbReference>
<dbReference type="Pfam" id="PF00672">
    <property type="entry name" value="HAMP"/>
    <property type="match status" value="1"/>
</dbReference>
<dbReference type="GO" id="GO:0006935">
    <property type="term" value="P:chemotaxis"/>
    <property type="evidence" value="ECO:0007669"/>
    <property type="project" value="TreeGrafter"/>
</dbReference>
<dbReference type="Gene3D" id="1.10.287.950">
    <property type="entry name" value="Methyl-accepting chemotaxis protein"/>
    <property type="match status" value="1"/>
</dbReference>
<evidence type="ECO:0000256" key="4">
    <source>
        <dbReference type="PROSITE-ProRule" id="PRU00284"/>
    </source>
</evidence>
<dbReference type="GO" id="GO:0004888">
    <property type="term" value="F:transmembrane signaling receptor activity"/>
    <property type="evidence" value="ECO:0007669"/>
    <property type="project" value="TreeGrafter"/>
</dbReference>
<organism evidence="9 10">
    <name type="scientific">Bosea vaviloviae</name>
    <dbReference type="NCBI Taxonomy" id="1526658"/>
    <lineage>
        <taxon>Bacteria</taxon>
        <taxon>Pseudomonadati</taxon>
        <taxon>Pseudomonadota</taxon>
        <taxon>Alphaproteobacteria</taxon>
        <taxon>Hyphomicrobiales</taxon>
        <taxon>Boseaceae</taxon>
        <taxon>Bosea</taxon>
    </lineage>
</organism>
<gene>
    <name evidence="9" type="ORF">BHK69_01510</name>
</gene>
<evidence type="ECO:0000259" key="8">
    <source>
        <dbReference type="PROSITE" id="PS50885"/>
    </source>
</evidence>
<evidence type="ECO:0000313" key="9">
    <source>
        <dbReference type="EMBL" id="AOO79351.1"/>
    </source>
</evidence>
<dbReference type="PROSITE" id="PS50885">
    <property type="entry name" value="HAMP"/>
    <property type="match status" value="2"/>
</dbReference>
<dbReference type="InterPro" id="IPR004089">
    <property type="entry name" value="MCPsignal_dom"/>
</dbReference>
<keyword evidence="6" id="KW-0472">Membrane</keyword>
<comment type="subcellular location">
    <subcellularLocation>
        <location evidence="1">Membrane</location>
    </subcellularLocation>
</comment>
<dbReference type="SUPFAM" id="SSF158472">
    <property type="entry name" value="HAMP domain-like"/>
    <property type="match status" value="1"/>
</dbReference>
<dbReference type="Pfam" id="PF18947">
    <property type="entry name" value="HAMP_2"/>
    <property type="match status" value="1"/>
</dbReference>
<feature type="transmembrane region" description="Helical" evidence="6">
    <location>
        <begin position="25"/>
        <end position="48"/>
    </location>
</feature>
<evidence type="ECO:0000256" key="2">
    <source>
        <dbReference type="ARBA" id="ARBA00022481"/>
    </source>
</evidence>
<sequence length="846" mass="86929">MVLVAIAVGLNPVPGAVMIFPSSIRQYLLATMAAVCLPGLGTLGYLAYDAVIDMRANQRLAGLVEADRALLLTGNAIRSDRGKAQTSLQANDDAGATIRSIVETSRSQIATAVAKLEAVDLAERSAHSAAILQAEKAMQGKIPDLDAEAAKPRAQRSLAATMPWYNAVGAIEAALTKASDAASLAVRLADPALAELQAFKAASWSLRSNYGTQCSLLRAPLGSGQALTPPQWKQFGELRGASNAAQSQLGQLATRAGISPELARKVGVATGEVATANQAMDQLVGKLGQGAGAVIGAEDWTAMCNGPFTAIVGAVAQSLDEMRSTTTAQSNHALTRLALIAGLLVALLALCAASWRGIQKRIANPLTGMNVALARMQAGDIDEAVPAAPCPDEVGALGNALEAYRENLVKVRALEEQERIASAARLARAQSMEAVVSDVGDVVAAAASGDFSARLQIEHADEQMQKLVAGINEINAVVDSATSEFAAALHAVAGGDLTSRIETAYRGKFAELKGAINETVDRLSTTVRTIQTTSADVGLAAREITMGADDLSKRTEEQASSLEETAATTEELAASVKASAQASKNAAAIATEAMQAAQSGGVIAGQAVDAMARIESASQKISDIIRVIDDIAFQTNLLALNAAVEAARAGDAGKGFAVVASEVRTLAQRSSAAAKDISGLISSSNMEVDAGVKLVRQAGDALTQILAASQKVAATIAEISAASGEQANGIDEMSQAVAHLDEMTQANAALSEQSAASAGSLSGRIVQLNDLVAAFRTGPEGATASSANYTPAPVRATASGTASEPERLRKLAEAAFGQSRAEAPARPAPAKKVVNSRANDAGWEEF</sequence>
<evidence type="ECO:0000256" key="6">
    <source>
        <dbReference type="SAM" id="Phobius"/>
    </source>
</evidence>
<feature type="region of interest" description="Disordered" evidence="5">
    <location>
        <begin position="780"/>
        <end position="846"/>
    </location>
</feature>
<evidence type="ECO:0000259" key="7">
    <source>
        <dbReference type="PROSITE" id="PS50111"/>
    </source>
</evidence>
<evidence type="ECO:0000256" key="5">
    <source>
        <dbReference type="SAM" id="MobiDB-lite"/>
    </source>
</evidence>
<feature type="transmembrane region" description="Helical" evidence="6">
    <location>
        <begin position="333"/>
        <end position="355"/>
    </location>
</feature>
<keyword evidence="6" id="KW-1133">Transmembrane helix</keyword>
<dbReference type="CDD" id="cd11386">
    <property type="entry name" value="MCP_signal"/>
    <property type="match status" value="1"/>
</dbReference>
<dbReference type="STRING" id="1526658.BHK69_01510"/>